<feature type="transmembrane region" description="Helical" evidence="7">
    <location>
        <begin position="93"/>
        <end position="113"/>
    </location>
</feature>
<reference evidence="9 10" key="1">
    <citation type="submission" date="2020-02" db="EMBL/GenBank/DDBJ databases">
        <authorList>
            <person name="Hogendoorn C."/>
        </authorList>
    </citation>
    <scope>NUCLEOTIDE SEQUENCE [LARGE SCALE GENOMIC DNA]</scope>
    <source>
        <strain evidence="9">R501</strain>
    </source>
</reference>
<evidence type="ECO:0000256" key="3">
    <source>
        <dbReference type="ARBA" id="ARBA00022692"/>
    </source>
</evidence>
<feature type="region of interest" description="Disordered" evidence="6">
    <location>
        <begin position="292"/>
        <end position="320"/>
    </location>
</feature>
<sequence>MSRRVQGGLYAGLAAAIWGGMYVVSKAVLAVIGPLPLVWLRYVTALLLLAPWAWRERSQVRLTPRAGLLIGIVGVLGYGVSILAQFAGTARAGAAWGAVVTATTPAFLLLLAHGIRQEPVSRRQLLGLGLALAGVWALTGAGGGRFLTGTLLLLLAAATWAGAAVAVQALPAAVPPATVTAFGIGLATLLLTPAALPTVIRDATSMLRPLILAGVLYLGLVATGLAFLWWNRGLQLAPAAVSGAAFFLQPLTGSLLGWTCLGERPTAAFLAGLLGIVAGGLLLVQTPAAARPAQPRPAPVHPAGPGTPVPPSPRQQEPTT</sequence>
<dbReference type="GO" id="GO:0016020">
    <property type="term" value="C:membrane"/>
    <property type="evidence" value="ECO:0007669"/>
    <property type="project" value="UniProtKB-SubCell"/>
</dbReference>
<dbReference type="PANTHER" id="PTHR32322">
    <property type="entry name" value="INNER MEMBRANE TRANSPORTER"/>
    <property type="match status" value="1"/>
</dbReference>
<keyword evidence="10" id="KW-1185">Reference proteome</keyword>
<feature type="domain" description="EamA" evidence="8">
    <location>
        <begin position="7"/>
        <end position="138"/>
    </location>
</feature>
<dbReference type="Pfam" id="PF00892">
    <property type="entry name" value="EamA"/>
    <property type="match status" value="2"/>
</dbReference>
<organism evidence="9 10">
    <name type="scientific">Candidatus Hydrogenisulfobacillus filiaventi</name>
    <dbReference type="NCBI Taxonomy" id="2707344"/>
    <lineage>
        <taxon>Bacteria</taxon>
        <taxon>Bacillati</taxon>
        <taxon>Bacillota</taxon>
        <taxon>Clostridia</taxon>
        <taxon>Eubacteriales</taxon>
        <taxon>Clostridiales Family XVII. Incertae Sedis</taxon>
        <taxon>Candidatus Hydrogenisulfobacillus</taxon>
    </lineage>
</organism>
<name>A0A6F8ZHL9_9FIRM</name>
<evidence type="ECO:0000313" key="10">
    <source>
        <dbReference type="Proteomes" id="UP000503399"/>
    </source>
</evidence>
<keyword evidence="3 7" id="KW-0812">Transmembrane</keyword>
<dbReference type="SUPFAM" id="SSF103481">
    <property type="entry name" value="Multidrug resistance efflux transporter EmrE"/>
    <property type="match status" value="2"/>
</dbReference>
<evidence type="ECO:0000256" key="4">
    <source>
        <dbReference type="ARBA" id="ARBA00022989"/>
    </source>
</evidence>
<evidence type="ECO:0000259" key="8">
    <source>
        <dbReference type="Pfam" id="PF00892"/>
    </source>
</evidence>
<gene>
    <name evidence="9" type="ORF">R50_1880</name>
</gene>
<evidence type="ECO:0000256" key="7">
    <source>
        <dbReference type="SAM" id="Phobius"/>
    </source>
</evidence>
<feature type="transmembrane region" description="Helical" evidence="7">
    <location>
        <begin position="7"/>
        <end position="32"/>
    </location>
</feature>
<evidence type="ECO:0000256" key="1">
    <source>
        <dbReference type="ARBA" id="ARBA00004141"/>
    </source>
</evidence>
<evidence type="ECO:0000256" key="6">
    <source>
        <dbReference type="SAM" id="MobiDB-lite"/>
    </source>
</evidence>
<dbReference type="InterPro" id="IPR050638">
    <property type="entry name" value="AA-Vitamin_Transporters"/>
</dbReference>
<feature type="compositionally biased region" description="Pro residues" evidence="6">
    <location>
        <begin position="294"/>
        <end position="313"/>
    </location>
</feature>
<dbReference type="KEGG" id="hfv:R50_1880"/>
<dbReference type="InterPro" id="IPR037185">
    <property type="entry name" value="EmrE-like"/>
</dbReference>
<feature type="transmembrane region" description="Helical" evidence="7">
    <location>
        <begin position="236"/>
        <end position="259"/>
    </location>
</feature>
<dbReference type="PANTHER" id="PTHR32322:SF2">
    <property type="entry name" value="EAMA DOMAIN-CONTAINING PROTEIN"/>
    <property type="match status" value="1"/>
</dbReference>
<feature type="transmembrane region" description="Helical" evidence="7">
    <location>
        <begin position="265"/>
        <end position="284"/>
    </location>
</feature>
<comment type="subcellular location">
    <subcellularLocation>
        <location evidence="1">Membrane</location>
        <topology evidence="1">Multi-pass membrane protein</topology>
    </subcellularLocation>
</comment>
<comment type="similarity">
    <text evidence="2">Belongs to the EamA transporter family.</text>
</comment>
<dbReference type="AlphaFoldDB" id="A0A6F8ZHL9"/>
<feature type="transmembrane region" description="Helical" evidence="7">
    <location>
        <begin position="149"/>
        <end position="167"/>
    </location>
</feature>
<evidence type="ECO:0000313" key="9">
    <source>
        <dbReference type="EMBL" id="CAB1129377.1"/>
    </source>
</evidence>
<feature type="transmembrane region" description="Helical" evidence="7">
    <location>
        <begin position="66"/>
        <end position="87"/>
    </location>
</feature>
<feature type="transmembrane region" description="Helical" evidence="7">
    <location>
        <begin position="38"/>
        <end position="54"/>
    </location>
</feature>
<dbReference type="EMBL" id="LR778114">
    <property type="protein sequence ID" value="CAB1129377.1"/>
    <property type="molecule type" value="Genomic_DNA"/>
</dbReference>
<accession>A0A6F8ZHL9</accession>
<keyword evidence="5 7" id="KW-0472">Membrane</keyword>
<keyword evidence="4 7" id="KW-1133">Transmembrane helix</keyword>
<dbReference type="Proteomes" id="UP000503399">
    <property type="component" value="Chromosome"/>
</dbReference>
<protein>
    <submittedName>
        <fullName evidence="9">Permease of the drug/metabolite transporter (DMT) superfamily</fullName>
    </submittedName>
</protein>
<feature type="transmembrane region" description="Helical" evidence="7">
    <location>
        <begin position="179"/>
        <end position="200"/>
    </location>
</feature>
<evidence type="ECO:0000256" key="5">
    <source>
        <dbReference type="ARBA" id="ARBA00023136"/>
    </source>
</evidence>
<dbReference type="InterPro" id="IPR000620">
    <property type="entry name" value="EamA_dom"/>
</dbReference>
<evidence type="ECO:0000256" key="2">
    <source>
        <dbReference type="ARBA" id="ARBA00007362"/>
    </source>
</evidence>
<feature type="domain" description="EamA" evidence="8">
    <location>
        <begin position="148"/>
        <end position="284"/>
    </location>
</feature>
<feature type="transmembrane region" description="Helical" evidence="7">
    <location>
        <begin position="206"/>
        <end position="229"/>
    </location>
</feature>
<proteinExistence type="inferred from homology"/>